<sequence>MLIVLLIFGLSLVPALISTWISLRSRGQVRAEFGRAMEAAARGGLKAAIQRDRDLNYVEGIGYVIGDFSCEMNARSPYLRCAMNPCGPCHGCQFYEAPVVREVVMTPPETANACPIPPMPNTCPLPAFSSVA</sequence>
<dbReference type="OrthoDB" id="515679at2"/>
<dbReference type="EMBL" id="QVFV01000001">
    <property type="protein sequence ID" value="RZM82377.1"/>
    <property type="molecule type" value="Genomic_DNA"/>
</dbReference>
<evidence type="ECO:0000313" key="2">
    <source>
        <dbReference type="Proteomes" id="UP000292459"/>
    </source>
</evidence>
<reference evidence="1 2" key="1">
    <citation type="submission" date="2018-11" db="EMBL/GenBank/DDBJ databases">
        <title>Whole genome sequencing of an environmental sample.</title>
        <authorList>
            <person name="Sarangi A.N."/>
            <person name="Singh D."/>
            <person name="Tripathy S."/>
        </authorList>
    </citation>
    <scope>NUCLEOTIDE SEQUENCE [LARGE SCALE GENOMIC DNA]</scope>
    <source>
        <strain evidence="1 2">Lakshadweep</strain>
    </source>
</reference>
<comment type="caution">
    <text evidence="1">The sequence shown here is derived from an EMBL/GenBank/DDBJ whole genome shotgun (WGS) entry which is preliminary data.</text>
</comment>
<keyword evidence="2" id="KW-1185">Reference proteome</keyword>
<dbReference type="RefSeq" id="WP_052288246.1">
    <property type="nucleotide sequence ID" value="NZ_QVFV01000001.1"/>
</dbReference>
<evidence type="ECO:0000313" key="1">
    <source>
        <dbReference type="EMBL" id="RZM82377.1"/>
    </source>
</evidence>
<proteinExistence type="predicted"/>
<name>A0A4Q7EGZ7_9CYAN</name>
<dbReference type="Pfam" id="PF20065">
    <property type="entry name" value="DUF6464"/>
    <property type="match status" value="1"/>
</dbReference>
<protein>
    <submittedName>
        <fullName evidence="1">Uncharacterized protein</fullName>
    </submittedName>
</protein>
<dbReference type="InterPro" id="IPR045589">
    <property type="entry name" value="DUF6464"/>
</dbReference>
<accession>A0A4Q7EGZ7</accession>
<dbReference type="AlphaFoldDB" id="A0A4Q7EGZ7"/>
<gene>
    <name evidence="1" type="ORF">DYY88_03795</name>
</gene>
<dbReference type="Proteomes" id="UP000292459">
    <property type="component" value="Unassembled WGS sequence"/>
</dbReference>
<organism evidence="1 2">
    <name type="scientific">Leptolyngbya iicbica LK</name>
    <dbReference type="NCBI Taxonomy" id="2294035"/>
    <lineage>
        <taxon>Bacteria</taxon>
        <taxon>Bacillati</taxon>
        <taxon>Cyanobacteriota</taxon>
        <taxon>Cyanophyceae</taxon>
        <taxon>Leptolyngbyales</taxon>
        <taxon>Leptolyngbyaceae</taxon>
        <taxon>Leptolyngbya group</taxon>
        <taxon>Leptolyngbya</taxon>
        <taxon>Leptolyngbya iicbica</taxon>
    </lineage>
</organism>